<sequence length="69" mass="7822">MQRSGSQRALGIAALSLHSTAEKESPDTMRVLLDENETHKTHSMCPWTTLGRAQWPPCRDIPLPYSRIF</sequence>
<protein>
    <submittedName>
        <fullName evidence="1">Unplaced genomic scaffold CY34scaffold_32, whole genome shotgun sequence</fullName>
    </submittedName>
</protein>
<reference evidence="2" key="2">
    <citation type="submission" date="2015-01" db="EMBL/GenBank/DDBJ databases">
        <title>Evolutionary Origins and Diversification of the Mycorrhizal Mutualists.</title>
        <authorList>
            <consortium name="DOE Joint Genome Institute"/>
            <consortium name="Mycorrhizal Genomics Consortium"/>
            <person name="Kohler A."/>
            <person name="Kuo A."/>
            <person name="Nagy L.G."/>
            <person name="Floudas D."/>
            <person name="Copeland A."/>
            <person name="Barry K.W."/>
            <person name="Cichocki N."/>
            <person name="Veneault-Fourrey C."/>
            <person name="LaButti K."/>
            <person name="Lindquist E.A."/>
            <person name="Lipzen A."/>
            <person name="Lundell T."/>
            <person name="Morin E."/>
            <person name="Murat C."/>
            <person name="Riley R."/>
            <person name="Ohm R."/>
            <person name="Sun H."/>
            <person name="Tunlid A."/>
            <person name="Henrissat B."/>
            <person name="Grigoriev I.V."/>
            <person name="Hibbett D.S."/>
            <person name="Martin F."/>
        </authorList>
    </citation>
    <scope>NUCLEOTIDE SEQUENCE [LARGE SCALE GENOMIC DNA]</scope>
    <source>
        <strain evidence="2">UH-Slu-Lm8-n1</strain>
    </source>
</reference>
<dbReference type="EMBL" id="KN835163">
    <property type="protein sequence ID" value="KIK46071.1"/>
    <property type="molecule type" value="Genomic_DNA"/>
</dbReference>
<proteinExistence type="predicted"/>
<dbReference type="HOGENOM" id="CLU_2777613_0_0_1"/>
<dbReference type="Proteomes" id="UP000054485">
    <property type="component" value="Unassembled WGS sequence"/>
</dbReference>
<name>A0A0D0AWL2_9AGAM</name>
<keyword evidence="2" id="KW-1185">Reference proteome</keyword>
<gene>
    <name evidence="1" type="ORF">CY34DRAFT_800764</name>
</gene>
<evidence type="ECO:0000313" key="1">
    <source>
        <dbReference type="EMBL" id="KIK46071.1"/>
    </source>
</evidence>
<organism evidence="1 2">
    <name type="scientific">Suillus luteus UH-Slu-Lm8-n1</name>
    <dbReference type="NCBI Taxonomy" id="930992"/>
    <lineage>
        <taxon>Eukaryota</taxon>
        <taxon>Fungi</taxon>
        <taxon>Dikarya</taxon>
        <taxon>Basidiomycota</taxon>
        <taxon>Agaricomycotina</taxon>
        <taxon>Agaricomycetes</taxon>
        <taxon>Agaricomycetidae</taxon>
        <taxon>Boletales</taxon>
        <taxon>Suillineae</taxon>
        <taxon>Suillaceae</taxon>
        <taxon>Suillus</taxon>
    </lineage>
</organism>
<evidence type="ECO:0000313" key="2">
    <source>
        <dbReference type="Proteomes" id="UP000054485"/>
    </source>
</evidence>
<reference evidence="1 2" key="1">
    <citation type="submission" date="2014-04" db="EMBL/GenBank/DDBJ databases">
        <authorList>
            <consortium name="DOE Joint Genome Institute"/>
            <person name="Kuo A."/>
            <person name="Ruytinx J."/>
            <person name="Rineau F."/>
            <person name="Colpaert J."/>
            <person name="Kohler A."/>
            <person name="Nagy L.G."/>
            <person name="Floudas D."/>
            <person name="Copeland A."/>
            <person name="Barry K.W."/>
            <person name="Cichocki N."/>
            <person name="Veneault-Fourrey C."/>
            <person name="LaButti K."/>
            <person name="Lindquist E.A."/>
            <person name="Lipzen A."/>
            <person name="Lundell T."/>
            <person name="Morin E."/>
            <person name="Murat C."/>
            <person name="Sun H."/>
            <person name="Tunlid A."/>
            <person name="Henrissat B."/>
            <person name="Grigoriev I.V."/>
            <person name="Hibbett D.S."/>
            <person name="Martin F."/>
            <person name="Nordberg H.P."/>
            <person name="Cantor M.N."/>
            <person name="Hua S.X."/>
        </authorList>
    </citation>
    <scope>NUCLEOTIDE SEQUENCE [LARGE SCALE GENOMIC DNA]</scope>
    <source>
        <strain evidence="1 2">UH-Slu-Lm8-n1</strain>
    </source>
</reference>
<dbReference type="InParanoid" id="A0A0D0AWL2"/>
<accession>A0A0D0AWL2</accession>
<dbReference type="AlphaFoldDB" id="A0A0D0AWL2"/>